<dbReference type="EMBL" id="FIZY01000032">
    <property type="protein sequence ID" value="CZF84834.1"/>
    <property type="molecule type" value="Genomic_DNA"/>
</dbReference>
<proteinExistence type="predicted"/>
<dbReference type="Proteomes" id="UP000073601">
    <property type="component" value="Unassembled WGS sequence"/>
</dbReference>
<keyword evidence="2" id="KW-1185">Reference proteome</keyword>
<evidence type="ECO:0000313" key="1">
    <source>
        <dbReference type="EMBL" id="CZF84834.1"/>
    </source>
</evidence>
<protein>
    <submittedName>
        <fullName evidence="1">Uncharacterized protein</fullName>
    </submittedName>
</protein>
<evidence type="ECO:0000313" key="2">
    <source>
        <dbReference type="Proteomes" id="UP000073601"/>
    </source>
</evidence>
<gene>
    <name evidence="1" type="ORF">GMA8713_03269</name>
</gene>
<name>A0A128FET4_9GAMM</name>
<organism evidence="1 2">
    <name type="scientific">Grimontia marina</name>
    <dbReference type="NCBI Taxonomy" id="646534"/>
    <lineage>
        <taxon>Bacteria</taxon>
        <taxon>Pseudomonadati</taxon>
        <taxon>Pseudomonadota</taxon>
        <taxon>Gammaproteobacteria</taxon>
        <taxon>Vibrionales</taxon>
        <taxon>Vibrionaceae</taxon>
        <taxon>Grimontia</taxon>
    </lineage>
</organism>
<sequence>MIARRLTPYQFVQEFYPGLGLQESLVVKWIKQGKLKGGKMRLGVYYVYID</sequence>
<dbReference type="AlphaFoldDB" id="A0A128FET4"/>
<reference evidence="2" key="1">
    <citation type="submission" date="2016-02" db="EMBL/GenBank/DDBJ databases">
        <authorList>
            <person name="Rodrigo-Torres Lidia"/>
            <person name="Arahal R.David."/>
        </authorList>
    </citation>
    <scope>NUCLEOTIDE SEQUENCE [LARGE SCALE GENOMIC DNA]</scope>
    <source>
        <strain evidence="2">CECT 8713</strain>
    </source>
</reference>
<accession>A0A128FET4</accession>